<comment type="caution">
    <text evidence="1">The sequence shown here is derived from an EMBL/GenBank/DDBJ whole genome shotgun (WGS) entry which is preliminary data.</text>
</comment>
<dbReference type="AlphaFoldDB" id="A0A7W7SBY1"/>
<sequence>MVEPEKPVPPSAPDGRTAGQILHARGWRQAFTVEERVRSWARLVSQIETGYTDMVYEYLNDLSPRKWLHQAWILLPAVDINRWGAEVEQLDRRFRDATVWDDGRALGEFFRIDEDEWWLRRYPKVLVGALADDLRPVLG</sequence>
<dbReference type="EMBL" id="JACHJR010000001">
    <property type="protein sequence ID" value="MBB4947665.1"/>
    <property type="molecule type" value="Genomic_DNA"/>
</dbReference>
<gene>
    <name evidence="1" type="ORF">F4556_003200</name>
</gene>
<keyword evidence="2" id="KW-1185">Reference proteome</keyword>
<accession>A0A7W7SBY1</accession>
<evidence type="ECO:0000313" key="2">
    <source>
        <dbReference type="Proteomes" id="UP000573327"/>
    </source>
</evidence>
<dbReference type="Proteomes" id="UP000573327">
    <property type="component" value="Unassembled WGS sequence"/>
</dbReference>
<protein>
    <submittedName>
        <fullName evidence="1">Uncharacterized protein</fullName>
    </submittedName>
</protein>
<dbReference type="RefSeq" id="WP_184915993.1">
    <property type="nucleotide sequence ID" value="NZ_JACHJR010000001.1"/>
</dbReference>
<reference evidence="1 2" key="1">
    <citation type="submission" date="2020-08" db="EMBL/GenBank/DDBJ databases">
        <title>Sequencing the genomes of 1000 actinobacteria strains.</title>
        <authorList>
            <person name="Klenk H.-P."/>
        </authorList>
    </citation>
    <scope>NUCLEOTIDE SEQUENCE [LARGE SCALE GENOMIC DNA]</scope>
    <source>
        <strain evidence="1 2">DSM 44786</strain>
    </source>
</reference>
<organism evidence="1 2">
    <name type="scientific">Kitasatospora gansuensis</name>
    <dbReference type="NCBI Taxonomy" id="258050"/>
    <lineage>
        <taxon>Bacteria</taxon>
        <taxon>Bacillati</taxon>
        <taxon>Actinomycetota</taxon>
        <taxon>Actinomycetes</taxon>
        <taxon>Kitasatosporales</taxon>
        <taxon>Streptomycetaceae</taxon>
        <taxon>Kitasatospora</taxon>
    </lineage>
</organism>
<evidence type="ECO:0000313" key="1">
    <source>
        <dbReference type="EMBL" id="MBB4947665.1"/>
    </source>
</evidence>
<name>A0A7W7SBY1_9ACTN</name>
<proteinExistence type="predicted"/>